<accession>A0A8T8TNU5</accession>
<reference evidence="6" key="2">
    <citation type="journal article" date="2019" name="IMA Fungus">
        <title>Genome sequencing and comparison of five Tilletia species to identify candidate genes for the detection of regulated species infecting wheat.</title>
        <authorList>
            <person name="Nguyen H.D.T."/>
            <person name="Sultana T."/>
            <person name="Kesanakurti P."/>
            <person name="Hambleton S."/>
        </authorList>
    </citation>
    <scope>NUCLEOTIDE SEQUENCE</scope>
    <source>
        <strain evidence="6">DAOMC 238032</strain>
    </source>
</reference>
<organism evidence="6 7">
    <name type="scientific">Tilletia caries</name>
    <name type="common">wheat bunt fungus</name>
    <dbReference type="NCBI Taxonomy" id="13290"/>
    <lineage>
        <taxon>Eukaryota</taxon>
        <taxon>Fungi</taxon>
        <taxon>Dikarya</taxon>
        <taxon>Basidiomycota</taxon>
        <taxon>Ustilaginomycotina</taxon>
        <taxon>Exobasidiomycetes</taxon>
        <taxon>Tilletiales</taxon>
        <taxon>Tilletiaceae</taxon>
        <taxon>Tilletia</taxon>
    </lineage>
</organism>
<feature type="compositionally biased region" description="Acidic residues" evidence="3">
    <location>
        <begin position="1168"/>
        <end position="1177"/>
    </location>
</feature>
<dbReference type="GO" id="GO:0005634">
    <property type="term" value="C:nucleus"/>
    <property type="evidence" value="ECO:0007669"/>
    <property type="project" value="InterPro"/>
</dbReference>
<dbReference type="EMBL" id="CAJHJG010003223">
    <property type="protein sequence ID" value="CAD6928000.1"/>
    <property type="molecule type" value="Genomic_DNA"/>
</dbReference>
<dbReference type="GO" id="GO:0045132">
    <property type="term" value="P:meiotic chromosome segregation"/>
    <property type="evidence" value="ECO:0007669"/>
    <property type="project" value="InterPro"/>
</dbReference>
<feature type="compositionally biased region" description="Acidic residues" evidence="3">
    <location>
        <begin position="1186"/>
        <end position="1216"/>
    </location>
</feature>
<feature type="compositionally biased region" description="Low complexity" evidence="3">
    <location>
        <begin position="970"/>
        <end position="1011"/>
    </location>
</feature>
<gene>
    <name evidence="6" type="ORF">A4X03_0g2200</name>
    <name evidence="5" type="ORF">JKIAZH3_G267</name>
</gene>
<sequence>MAPITRQEQRVSMRGNGPSTTDLALHQILDEFDNYKKMMAAQNRDIIKTNIFGQGRIRHLEDQVTALEEKITIQTAGKTRAEARAQRLEHQLECIHIAFDYLAKNMTGNRPSGTNAISADDHLRRGGTSPPHLPPPPTHAPSNSVKIDPSALPAGVVRPVARPPAFALGRVQEELTATSFLSLPQQQNEQSQYMYGPVGNEGNDHSYLLYPPLPSPSCTESSSAPSPVRTPDLEYMTLPLSLQSTAPLSALGGLNIRIEPDEFGEIDLSQPPRPPSRPGLVRSDGTAWSVNSTPVQPSSGFTQDKVIISNTGTSESPNSTIRVTVRKRMQGRTGALMPAPSSTTARPSVVGPSSPWSTAEDGKGEPKNATDLAEQAVRFALADTSNTHTIRGDALYNTKMGKEQTAALAIRGKSRFKGSSDSYEHVDTPVLRPSFDLPSPEEQSSNADRFATIPSVRKRKMAPEPTRPLQIRNRSRSEDSCVCMSRVCKCTGTRQHAANCDCTPCACGADPGTPSEIGSATPRGQNVPLPFHQDCSVPTADQSAAHVPDRKAVDRNADDRQKEEEEEEEANDRGEDNHDYEEEEEEEEEFSTSGRPSRRARKEVNYALPKLNTKMRKPQSEVVAGDASGSGSGSARSSTSSRLSHASSSSSLSRRSSANSALRAVAMVAAAQGKRTPKPAEDNKTAVAGSAVAAAAAHLVPLDRQRSRSRSSSSDVSIMSFTSNSSGTPLVRSPVMPEYVEEEGEGTAASSSVVGFSMSRQNSRDTVVGGAGAGGVEDRSAGSSTTVIPTETTLRSDSPAVNGDEVLTTSSSSSSSRPTRRSAAAVKYVLPKLNTKIRKPDAAAAEVAVPKKRTSTVKVVARSVQVKDKVEPAAQEKGRRAAPGGKTAHNVGHSDYNASSGHEDDDTEEEEEDEQENDGGHAERGHESASVSANIAYYSTRTLRKSVIPSYVQPKLNTKMRKPDSVPLRSSGSNSHIAGAGAASATPTAGGSTTKATLGFGSGSRSRSGSGLATALVTESPKRKSARRSMSTGNLLDSPSRLTTSRSSSSGSSSSINNNNNNVNNKGSTKSLGRAATTSTSMGSLSTSMGSLSTSLDSSVGAAASAAAARTSLHAMLTHTARERSGSSTSSGSTVRGAGPVKRGLWADDDDDEEEEEEQVEEELRGDGEDEEGESDESSGLSAVPGEEEGEGGEESEEEEDEDDDDAGYEEEEEEAGNTAFIDTYDDRMDPFYMSDPPLEQEEQGERMTNRDNEEEEGRQSRFDADSTAGSSVFAVGSASIDPDMSGYDSTVGPY</sequence>
<evidence type="ECO:0000259" key="4">
    <source>
        <dbReference type="Pfam" id="PF07557"/>
    </source>
</evidence>
<dbReference type="GO" id="GO:0000775">
    <property type="term" value="C:chromosome, centromeric region"/>
    <property type="evidence" value="ECO:0007669"/>
    <property type="project" value="InterPro"/>
</dbReference>
<dbReference type="Proteomes" id="UP000836402">
    <property type="component" value="Unassembled WGS sequence"/>
</dbReference>
<proteinExistence type="inferred from homology"/>
<reference evidence="6" key="1">
    <citation type="submission" date="2016-04" db="EMBL/GenBank/DDBJ databases">
        <authorList>
            <person name="Nguyen H.D."/>
            <person name="Kesanakurti P."/>
            <person name="Cullis J."/>
            <person name="Levesque C.A."/>
            <person name="Hambleton S."/>
        </authorList>
    </citation>
    <scope>NUCLEOTIDE SEQUENCE</scope>
    <source>
        <strain evidence="6">DAOMC 238032</strain>
    </source>
</reference>
<feature type="compositionally biased region" description="Low complexity" evidence="3">
    <location>
        <begin position="627"/>
        <end position="671"/>
    </location>
</feature>
<feature type="region of interest" description="Disordered" evidence="3">
    <location>
        <begin position="1120"/>
        <end position="1295"/>
    </location>
</feature>
<evidence type="ECO:0000256" key="1">
    <source>
        <dbReference type="ARBA" id="ARBA00010845"/>
    </source>
</evidence>
<feature type="compositionally biased region" description="Polar residues" evidence="3">
    <location>
        <begin position="748"/>
        <end position="765"/>
    </location>
</feature>
<feature type="compositionally biased region" description="Acidic residues" evidence="3">
    <location>
        <begin position="578"/>
        <end position="590"/>
    </location>
</feature>
<feature type="compositionally biased region" description="Low complexity" evidence="3">
    <location>
        <begin position="686"/>
        <end position="697"/>
    </location>
</feature>
<feature type="compositionally biased region" description="Polar residues" evidence="3">
    <location>
        <begin position="1028"/>
        <end position="1037"/>
    </location>
</feature>
<evidence type="ECO:0000313" key="7">
    <source>
        <dbReference type="Proteomes" id="UP000077671"/>
    </source>
</evidence>
<feature type="region of interest" description="Disordered" evidence="3">
    <location>
        <begin position="518"/>
        <end position="823"/>
    </location>
</feature>
<feature type="compositionally biased region" description="Low complexity" evidence="3">
    <location>
        <begin position="1038"/>
        <end position="1096"/>
    </location>
</feature>
<feature type="domain" description="Shugoshin C-terminal" evidence="4">
    <location>
        <begin position="594"/>
        <end position="617"/>
    </location>
</feature>
<reference evidence="5" key="3">
    <citation type="submission" date="2020-10" db="EMBL/GenBank/DDBJ databases">
        <authorList>
            <person name="Sedaghatjoo S."/>
        </authorList>
    </citation>
    <scope>NUCLEOTIDE SEQUENCE</scope>
    <source>
        <strain evidence="5">AZH3</strain>
    </source>
</reference>
<evidence type="ECO:0000313" key="6">
    <source>
        <dbReference type="EMBL" id="KAE8262760.1"/>
    </source>
</evidence>
<feature type="region of interest" description="Disordered" evidence="3">
    <location>
        <begin position="264"/>
        <end position="320"/>
    </location>
</feature>
<keyword evidence="8" id="KW-1185">Reference proteome</keyword>
<keyword evidence="2" id="KW-0159">Chromosome partition</keyword>
<feature type="compositionally biased region" description="Basic and acidic residues" evidence="3">
    <location>
        <begin position="547"/>
        <end position="563"/>
    </location>
</feature>
<dbReference type="Pfam" id="PF07557">
    <property type="entry name" value="Shugoshin_C"/>
    <property type="match status" value="1"/>
</dbReference>
<feature type="compositionally biased region" description="Acidic residues" evidence="3">
    <location>
        <begin position="903"/>
        <end position="917"/>
    </location>
</feature>
<comment type="similarity">
    <text evidence="1">Belongs to the shugoshin family.</text>
</comment>
<feature type="compositionally biased region" description="Basic and acidic residues" evidence="3">
    <location>
        <begin position="865"/>
        <end position="879"/>
    </location>
</feature>
<dbReference type="Proteomes" id="UP000077671">
    <property type="component" value="Unassembled WGS sequence"/>
</dbReference>
<feature type="compositionally biased region" description="Low complexity" evidence="3">
    <location>
        <begin position="1267"/>
        <end position="1280"/>
    </location>
</feature>
<feature type="compositionally biased region" description="Low complexity" evidence="3">
    <location>
        <begin position="710"/>
        <end position="723"/>
    </location>
</feature>
<dbReference type="EMBL" id="LWDD02000204">
    <property type="protein sequence ID" value="KAE8262760.1"/>
    <property type="molecule type" value="Genomic_DNA"/>
</dbReference>
<dbReference type="InterPro" id="IPR011515">
    <property type="entry name" value="Shugoshin_C"/>
</dbReference>
<feature type="compositionally biased region" description="Polar residues" evidence="3">
    <location>
        <begin position="286"/>
        <end position="320"/>
    </location>
</feature>
<feature type="compositionally biased region" description="Basic and acidic residues" evidence="3">
    <location>
        <begin position="1244"/>
        <end position="1265"/>
    </location>
</feature>
<evidence type="ECO:0000256" key="2">
    <source>
        <dbReference type="ARBA" id="ARBA00022829"/>
    </source>
</evidence>
<feature type="compositionally biased region" description="Acidic residues" evidence="3">
    <location>
        <begin position="1147"/>
        <end position="1161"/>
    </location>
</feature>
<evidence type="ECO:0000313" key="5">
    <source>
        <dbReference type="EMBL" id="CAD6928000.1"/>
    </source>
</evidence>
<feature type="region of interest" description="Disordered" evidence="3">
    <location>
        <begin position="839"/>
        <end position="933"/>
    </location>
</feature>
<protein>
    <recommendedName>
        <fullName evidence="4">Shugoshin C-terminal domain-containing protein</fullName>
    </recommendedName>
</protein>
<feature type="region of interest" description="Disordered" evidence="3">
    <location>
        <begin position="954"/>
        <end position="1096"/>
    </location>
</feature>
<comment type="caution">
    <text evidence="6">The sequence shown here is derived from an EMBL/GenBank/DDBJ whole genome shotgun (WGS) entry which is preliminary data.</text>
</comment>
<evidence type="ECO:0000313" key="8">
    <source>
        <dbReference type="Proteomes" id="UP000836402"/>
    </source>
</evidence>
<feature type="compositionally biased region" description="Low complexity" evidence="3">
    <location>
        <begin position="808"/>
        <end position="823"/>
    </location>
</feature>
<feature type="compositionally biased region" description="Basic and acidic residues" evidence="3">
    <location>
        <begin position="918"/>
        <end position="927"/>
    </location>
</feature>
<evidence type="ECO:0000256" key="3">
    <source>
        <dbReference type="SAM" id="MobiDB-lite"/>
    </source>
</evidence>
<feature type="region of interest" description="Disordered" evidence="3">
    <location>
        <begin position="109"/>
        <end position="146"/>
    </location>
</feature>
<feature type="region of interest" description="Disordered" evidence="3">
    <location>
        <begin position="332"/>
        <end position="368"/>
    </location>
</feature>
<feature type="compositionally biased region" description="Polar residues" evidence="3">
    <location>
        <begin position="781"/>
        <end position="796"/>
    </location>
</feature>
<feature type="region of interest" description="Disordered" evidence="3">
    <location>
        <begin position="416"/>
        <end position="448"/>
    </location>
</feature>
<name>A0A8T8TNU5_9BASI</name>